<evidence type="ECO:0000259" key="1">
    <source>
        <dbReference type="PROSITE" id="PS50965"/>
    </source>
</evidence>
<feature type="domain" description="NERD" evidence="1">
    <location>
        <begin position="41"/>
        <end position="158"/>
    </location>
</feature>
<reference evidence="2 3" key="1">
    <citation type="submission" date="2019-07" db="EMBL/GenBank/DDBJ databases">
        <title>Whole genome shotgun sequence of Sporosarcina luteola NBRC 105378.</title>
        <authorList>
            <person name="Hosoyama A."/>
            <person name="Uohara A."/>
            <person name="Ohji S."/>
            <person name="Ichikawa N."/>
        </authorList>
    </citation>
    <scope>NUCLEOTIDE SEQUENCE [LARGE SCALE GENOMIC DNA]</scope>
    <source>
        <strain evidence="2 3">NBRC 105378</strain>
    </source>
</reference>
<evidence type="ECO:0000313" key="2">
    <source>
        <dbReference type="EMBL" id="GEN83361.1"/>
    </source>
</evidence>
<proteinExistence type="predicted"/>
<comment type="caution">
    <text evidence="2">The sequence shown here is derived from an EMBL/GenBank/DDBJ whole genome shotgun (WGS) entry which is preliminary data.</text>
</comment>
<gene>
    <name evidence="2" type="ORF">SLU01_16730</name>
</gene>
<name>A0A511Z7E2_9BACL</name>
<sequence length="313" mass="36518">MLYKKRNEPLSLLGLQSLINRLSTNHKHYARIEEDLRKRKAGFSGETNFDRHILEFRPTYPIGLLHDLCLIYKGIYFQMDSLLIKPDGIIIFEVKNLAGKITVKAKPTQFIQENKEGRRIIQSPITELERKKILLDGWLNERGMTLPIKGIIGLAYTNELYIEDESSTEISFNQEIPIRLYNIPVEQELLSHSQIREIAHDMANSHQEYNPFPLTKTMGIAPEDIMPGVICPNCQYRGMKWHLKKWNCLECTHFSSDSHHDLLTDWFYLMDNKITNRQFRSFSKIGDRSVAKRLLIKSGLNMKGKRSTSFYTR</sequence>
<accession>A0A511Z7E2</accession>
<evidence type="ECO:0000313" key="3">
    <source>
        <dbReference type="Proteomes" id="UP000321901"/>
    </source>
</evidence>
<dbReference type="Proteomes" id="UP000321901">
    <property type="component" value="Unassembled WGS sequence"/>
</dbReference>
<keyword evidence="3" id="KW-1185">Reference proteome</keyword>
<organism evidence="2 3">
    <name type="scientific">Sporosarcina luteola</name>
    <dbReference type="NCBI Taxonomy" id="582850"/>
    <lineage>
        <taxon>Bacteria</taxon>
        <taxon>Bacillati</taxon>
        <taxon>Bacillota</taxon>
        <taxon>Bacilli</taxon>
        <taxon>Bacillales</taxon>
        <taxon>Caryophanaceae</taxon>
        <taxon>Sporosarcina</taxon>
    </lineage>
</organism>
<dbReference type="RefSeq" id="WP_170232638.1">
    <property type="nucleotide sequence ID" value="NZ_BJYL01000021.1"/>
</dbReference>
<dbReference type="PROSITE" id="PS50965">
    <property type="entry name" value="NERD"/>
    <property type="match status" value="1"/>
</dbReference>
<dbReference type="Pfam" id="PF08378">
    <property type="entry name" value="NERD"/>
    <property type="match status" value="1"/>
</dbReference>
<dbReference type="InterPro" id="IPR011528">
    <property type="entry name" value="NERD"/>
</dbReference>
<dbReference type="EMBL" id="BJYL01000021">
    <property type="protein sequence ID" value="GEN83361.1"/>
    <property type="molecule type" value="Genomic_DNA"/>
</dbReference>
<dbReference type="AlphaFoldDB" id="A0A511Z7E2"/>
<protein>
    <submittedName>
        <fullName evidence="2">Nuclease</fullName>
    </submittedName>
</protein>